<proteinExistence type="inferred from homology"/>
<evidence type="ECO:0000256" key="11">
    <source>
        <dbReference type="ARBA" id="ARBA00025171"/>
    </source>
</evidence>
<keyword evidence="10" id="KW-0539">Nucleus</keyword>
<dbReference type="OrthoDB" id="275889at2759"/>
<protein>
    <recommendedName>
        <fullName evidence="4">thymine dioxygenase</fullName>
        <ecNumber evidence="4">1.14.11.6</ecNumber>
    </recommendedName>
</protein>
<evidence type="ECO:0000256" key="10">
    <source>
        <dbReference type="ARBA" id="ARBA00023242"/>
    </source>
</evidence>
<dbReference type="GO" id="GO:0003677">
    <property type="term" value="F:DNA binding"/>
    <property type="evidence" value="ECO:0007669"/>
    <property type="project" value="UniProtKB-KW"/>
</dbReference>
<comment type="subunit">
    <text evidence="12">Monomer. Binds to DNA as a monomer.</text>
</comment>
<dbReference type="VEuPathDB" id="TriTrypDB:ADEAN_000675500"/>
<evidence type="ECO:0000256" key="7">
    <source>
        <dbReference type="ARBA" id="ARBA00023002"/>
    </source>
</evidence>
<sequence length="711" mass="80097">MEGPEEKRFKPDLLFNVNGVKQDTPEEAEKRFREAIKTHPFYDRAHSVVDLQDTAVMRDGKGKIIGVYIKGGLPAFAASMAADVLRPAATKTSLRSTIYGGEPPNSGIAGYYDYRGSPIEFKSRKTSFTCENAKVWPDVFPLINYVSQIYRHVLPENWEAQNKAIPDVVRLNGSPFSTLTINSRFRTASHTDAGDFDGGFGCIACLEGEFKGMCLTFDHFRINIPLQPCDVLLFDTHHFHSNTEVELNSVGENWSRLTCVFYYRSLLGEPWSYAEYRRRLYAAKKLENHPPLCVNEIIEKDNGENKNKASEVHPVQLSPFSIVVMTTRYPVSIRAKALRLHQLLRGDDQLVTADMLFGEPLEITDGIPERPQEDKITPSSSIPKGTTAAGGFSTANEALEVASELRAQLSDENLSKLISPALFEMWSTGRKKWLDKVKGEWKKLEKRNPDRKNFVWNNQSEMNSDFYDLCEIGKQVMLALLRKESATPQEESSFWTLFAANMKVGCEEELKLPTDAISLKKLNVKLKDFNFGGTRYLKDMPEEEKARRLERKKRIEEARRRGDSREVEKLNWLENDTFDYQTEDRVVDFAGNGWADPVAHAGAITAPILQAMSEAADGKEKDPQGPIVITVVLPVPEATVTAEKPAPPTQPEYEREYQRLAGNPVRTDSGSLPQPTPLYRPAGPPLISRCSTSITIPLYPPVPTWWYCGTC</sequence>
<evidence type="ECO:0000256" key="12">
    <source>
        <dbReference type="ARBA" id="ARBA00025901"/>
    </source>
</evidence>
<keyword evidence="5" id="KW-0479">Metal-binding</keyword>
<comment type="catalytic activity">
    <reaction evidence="13">
        <text>thymine + 2-oxoglutarate + O2 = 5-hydroxymethyluracil + succinate + CO2</text>
        <dbReference type="Rhea" id="RHEA:10316"/>
        <dbReference type="ChEBI" id="CHEBI:15379"/>
        <dbReference type="ChEBI" id="CHEBI:16526"/>
        <dbReference type="ChEBI" id="CHEBI:16810"/>
        <dbReference type="ChEBI" id="CHEBI:16964"/>
        <dbReference type="ChEBI" id="CHEBI:17821"/>
        <dbReference type="ChEBI" id="CHEBI:30031"/>
        <dbReference type="EC" id="1.14.11.6"/>
    </reaction>
</comment>
<dbReference type="InterPro" id="IPR041241">
    <property type="entry name" value="DB_JBP1"/>
</dbReference>
<evidence type="ECO:0000256" key="5">
    <source>
        <dbReference type="ARBA" id="ARBA00022723"/>
    </source>
</evidence>
<evidence type="ECO:0000256" key="9">
    <source>
        <dbReference type="ARBA" id="ARBA00023125"/>
    </source>
</evidence>
<comment type="function">
    <text evidence="11">Dioxygenase that catalyzes the first step of DNA base J (beta-d-glucosyl-HOMedU) biosynthesis by converting thymine to 5-hydroxymethyluracil (HOMedU). DNA base J is a hypermodified thymidine residue found in the genome of kinetoplastid parasites, which is localized primarily to repetitive DNA, namely the telomeres, and is implicated in the regulation of antigenic variation. Also specifically binds to base J-containing DNA (J-DNA). Involved in propagation and maintenance of DNA base J synthesis initiated by JBP2 by specifically binding already synthesized DNA base J and propagating J synthesis. Thymine dioxygenase activity and J-DNA-binding are independent functions.</text>
</comment>
<organism evidence="17 18">
    <name type="scientific">Angomonas deanei</name>
    <dbReference type="NCBI Taxonomy" id="59799"/>
    <lineage>
        <taxon>Eukaryota</taxon>
        <taxon>Discoba</taxon>
        <taxon>Euglenozoa</taxon>
        <taxon>Kinetoplastea</taxon>
        <taxon>Metakinetoplastina</taxon>
        <taxon>Trypanosomatida</taxon>
        <taxon>Trypanosomatidae</taxon>
        <taxon>Strigomonadinae</taxon>
        <taxon>Angomonas</taxon>
    </lineage>
</organism>
<name>A0A7G2CL04_9TRYP</name>
<dbReference type="EC" id="1.14.11.6" evidence="4"/>
<evidence type="ECO:0000259" key="16">
    <source>
        <dbReference type="Pfam" id="PF18526"/>
    </source>
</evidence>
<dbReference type="Gene3D" id="3.60.130.30">
    <property type="match status" value="1"/>
</dbReference>
<dbReference type="InterPro" id="IPR043111">
    <property type="entry name" value="DB_JBP1_sf"/>
</dbReference>
<dbReference type="GO" id="GO:0050341">
    <property type="term" value="F:thymine dioxygenase activity"/>
    <property type="evidence" value="ECO:0007669"/>
    <property type="project" value="UniProtKB-EC"/>
</dbReference>
<evidence type="ECO:0000256" key="13">
    <source>
        <dbReference type="ARBA" id="ARBA00048837"/>
    </source>
</evidence>
<keyword evidence="9 17" id="KW-0238">DNA-binding</keyword>
<dbReference type="GO" id="GO:0005634">
    <property type="term" value="C:nucleus"/>
    <property type="evidence" value="ECO:0007669"/>
    <property type="project" value="UniProtKB-SubCell"/>
</dbReference>
<evidence type="ECO:0000256" key="8">
    <source>
        <dbReference type="ARBA" id="ARBA00023004"/>
    </source>
</evidence>
<evidence type="ECO:0000313" key="17">
    <source>
        <dbReference type="EMBL" id="CAD2219253.1"/>
    </source>
</evidence>
<feature type="region of interest" description="Disordered" evidence="14">
    <location>
        <begin position="367"/>
        <end position="387"/>
    </location>
</feature>
<dbReference type="Pfam" id="PF12851">
    <property type="entry name" value="Tet_JBP"/>
    <property type="match status" value="1"/>
</dbReference>
<accession>A0A7G2CL04</accession>
<keyword evidence="18" id="KW-1185">Reference proteome</keyword>
<evidence type="ECO:0000256" key="14">
    <source>
        <dbReference type="SAM" id="MobiDB-lite"/>
    </source>
</evidence>
<feature type="domain" description="2OGFeDO JBP1/TET oxygenase" evidence="15">
    <location>
        <begin position="108"/>
        <end position="264"/>
    </location>
</feature>
<comment type="subcellular location">
    <subcellularLocation>
        <location evidence="2">Nucleus</location>
    </subcellularLocation>
</comment>
<dbReference type="InterPro" id="IPR024779">
    <property type="entry name" value="2OGFeDO_JBP1/TET_oxygenase_dom"/>
</dbReference>
<evidence type="ECO:0000259" key="15">
    <source>
        <dbReference type="Pfam" id="PF12851"/>
    </source>
</evidence>
<dbReference type="Proteomes" id="UP000515908">
    <property type="component" value="Chromosome 13"/>
</dbReference>
<evidence type="ECO:0000256" key="4">
    <source>
        <dbReference type="ARBA" id="ARBA00012263"/>
    </source>
</evidence>
<dbReference type="GO" id="GO:0070580">
    <property type="term" value="P:base J metabolic process"/>
    <property type="evidence" value="ECO:0007669"/>
    <property type="project" value="UniProtKB-ARBA"/>
</dbReference>
<dbReference type="EMBL" id="LR877157">
    <property type="protein sequence ID" value="CAD2219253.1"/>
    <property type="molecule type" value="Genomic_DNA"/>
</dbReference>
<keyword evidence="7" id="KW-0560">Oxidoreductase</keyword>
<dbReference type="AlphaFoldDB" id="A0A7G2CL04"/>
<feature type="domain" description="Thymine dioxygenase JBP1 DNA-binding" evidence="16">
    <location>
        <begin position="400"/>
        <end position="562"/>
    </location>
</feature>
<comment type="similarity">
    <text evidence="3">Belongs to the TET family. JBP1 subfamily.</text>
</comment>
<evidence type="ECO:0000256" key="3">
    <source>
        <dbReference type="ARBA" id="ARBA00005618"/>
    </source>
</evidence>
<keyword evidence="8" id="KW-0408">Iron</keyword>
<gene>
    <name evidence="17" type="ORF">ADEAN_000675500</name>
</gene>
<dbReference type="Pfam" id="PF18526">
    <property type="entry name" value="DB_JBP1"/>
    <property type="match status" value="1"/>
</dbReference>
<evidence type="ECO:0000256" key="6">
    <source>
        <dbReference type="ARBA" id="ARBA00022964"/>
    </source>
</evidence>
<evidence type="ECO:0000256" key="1">
    <source>
        <dbReference type="ARBA" id="ARBA00001954"/>
    </source>
</evidence>
<reference evidence="17 18" key="1">
    <citation type="submission" date="2020-08" db="EMBL/GenBank/DDBJ databases">
        <authorList>
            <person name="Newling K."/>
            <person name="Davey J."/>
            <person name="Forrester S."/>
        </authorList>
    </citation>
    <scope>NUCLEOTIDE SEQUENCE [LARGE SCALE GENOMIC DNA]</scope>
    <source>
        <strain evidence="18">Crithidia deanei Carvalho (ATCC PRA-265)</strain>
    </source>
</reference>
<keyword evidence="6 17" id="KW-0223">Dioxygenase</keyword>
<evidence type="ECO:0000256" key="2">
    <source>
        <dbReference type="ARBA" id="ARBA00004123"/>
    </source>
</evidence>
<comment type="cofactor">
    <cofactor evidence="1">
        <name>Fe(2+)</name>
        <dbReference type="ChEBI" id="CHEBI:29033"/>
    </cofactor>
</comment>
<evidence type="ECO:0000313" key="18">
    <source>
        <dbReference type="Proteomes" id="UP000515908"/>
    </source>
</evidence>
<dbReference type="GO" id="GO:0046872">
    <property type="term" value="F:metal ion binding"/>
    <property type="evidence" value="ECO:0007669"/>
    <property type="project" value="UniProtKB-KW"/>
</dbReference>
<feature type="compositionally biased region" description="Basic and acidic residues" evidence="14">
    <location>
        <begin position="367"/>
        <end position="376"/>
    </location>
</feature>
<dbReference type="Gene3D" id="1.20.120.1440">
    <property type="entry name" value="JBP1, DNA-binding domain"/>
    <property type="match status" value="1"/>
</dbReference>